<protein>
    <submittedName>
        <fullName evidence="1">Uncharacterized protein</fullName>
    </submittedName>
</protein>
<accession>A0ACC1TH39</accession>
<reference evidence="1" key="1">
    <citation type="submission" date="2022-09" db="EMBL/GenBank/DDBJ databases">
        <title>A Global Phylogenomic Analysis of the Shiitake Genus Lentinula.</title>
        <authorList>
            <consortium name="DOE Joint Genome Institute"/>
            <person name="Sierra-Patev S."/>
            <person name="Min B."/>
            <person name="Naranjo-Ortiz M."/>
            <person name="Looney B."/>
            <person name="Konkel Z."/>
            <person name="Slot J.C."/>
            <person name="Sakamoto Y."/>
            <person name="Steenwyk J.L."/>
            <person name="Rokas A."/>
            <person name="Carro J."/>
            <person name="Camarero S."/>
            <person name="Ferreira P."/>
            <person name="Molpeceres G."/>
            <person name="Ruiz-Duenas F.J."/>
            <person name="Serrano A."/>
            <person name="Henrissat B."/>
            <person name="Drula E."/>
            <person name="Hughes K.W."/>
            <person name="Mata J.L."/>
            <person name="Ishikawa N.K."/>
            <person name="Vargas-Isla R."/>
            <person name="Ushijima S."/>
            <person name="Smith C.A."/>
            <person name="Ahrendt S."/>
            <person name="Andreopoulos W."/>
            <person name="He G."/>
            <person name="Labutti K."/>
            <person name="Lipzen A."/>
            <person name="Ng V."/>
            <person name="Riley R."/>
            <person name="Sandor L."/>
            <person name="Barry K."/>
            <person name="Martinez A.T."/>
            <person name="Xiao Y."/>
            <person name="Gibbons J.G."/>
            <person name="Terashima K."/>
            <person name="Grigoriev I.V."/>
            <person name="Hibbett D.S."/>
        </authorList>
    </citation>
    <scope>NUCLEOTIDE SEQUENCE</scope>
    <source>
        <strain evidence="1">TMI1499</strain>
    </source>
</reference>
<feature type="non-terminal residue" evidence="1">
    <location>
        <position position="1"/>
    </location>
</feature>
<name>A0ACC1TH39_9AGAR</name>
<keyword evidence="2" id="KW-1185">Reference proteome</keyword>
<evidence type="ECO:0000313" key="2">
    <source>
        <dbReference type="Proteomes" id="UP001163835"/>
    </source>
</evidence>
<organism evidence="1 2">
    <name type="scientific">Lentinula aff. lateritia</name>
    <dbReference type="NCBI Taxonomy" id="2804960"/>
    <lineage>
        <taxon>Eukaryota</taxon>
        <taxon>Fungi</taxon>
        <taxon>Dikarya</taxon>
        <taxon>Basidiomycota</taxon>
        <taxon>Agaricomycotina</taxon>
        <taxon>Agaricomycetes</taxon>
        <taxon>Agaricomycetidae</taxon>
        <taxon>Agaricales</taxon>
        <taxon>Marasmiineae</taxon>
        <taxon>Omphalotaceae</taxon>
        <taxon>Lentinula</taxon>
    </lineage>
</organism>
<gene>
    <name evidence="1" type="ORF">F5876DRAFT_1263</name>
</gene>
<sequence>FNALITLLSLRNGRQLEPELDSPSIGDHSPTMGFSNAIRQRPNLRSKSSSRSNALKERFLDRLAEVISNRKDVKYVTCTVMMEYKDWVVVYASRNDGFDEKDRIFCDKFSAEMNKFLVGKHTVDEPGASLWTLLLEYYLPRLNHYNKELLALTSVTTRALRQISSSVNDKDLKELLDSFFAVVGQPSSTLKFHSLCRLAFRLHATPLAQRLIQDHFGNSGTRLWRLIGFFARLQRAHRTFLEIAQILPTVKIVLISKGEEVKPSNYALLNLSSTLRLIHQPLNSPTVERYISRAYTVHNAQQMFDHRQSKSLHVHAELQIIRHLLQAHIAIDEIVQYMGCSKRTCFMCKTFLVVFSGLRTRGCHGKLYNQWSIPEIQGIEEDTKETLERAVIRIQDILVQEIK</sequence>
<feature type="non-terminal residue" evidence="1">
    <location>
        <position position="403"/>
    </location>
</feature>
<evidence type="ECO:0000313" key="1">
    <source>
        <dbReference type="EMBL" id="KAJ3804011.1"/>
    </source>
</evidence>
<dbReference type="Proteomes" id="UP001163835">
    <property type="component" value="Unassembled WGS sequence"/>
</dbReference>
<comment type="caution">
    <text evidence="1">The sequence shown here is derived from an EMBL/GenBank/DDBJ whole genome shotgun (WGS) entry which is preliminary data.</text>
</comment>
<proteinExistence type="predicted"/>
<dbReference type="EMBL" id="MU796413">
    <property type="protein sequence ID" value="KAJ3804011.1"/>
    <property type="molecule type" value="Genomic_DNA"/>
</dbReference>